<dbReference type="EMBL" id="CP060697">
    <property type="protein sequence ID" value="QNM82489.1"/>
    <property type="molecule type" value="Genomic_DNA"/>
</dbReference>
<reference evidence="2 3" key="1">
    <citation type="submission" date="2020-08" db="EMBL/GenBank/DDBJ databases">
        <title>Sphingomonas sp. sand1-3 16S ribosomal RNA gene Genome sequencing and assembly.</title>
        <authorList>
            <person name="Kang M."/>
        </authorList>
    </citation>
    <scope>NUCLEOTIDE SEQUENCE [LARGE SCALE GENOMIC DNA]</scope>
    <source>
        <strain evidence="3">sand1-3</strain>
    </source>
</reference>
<dbReference type="PANTHER" id="PTHR12697">
    <property type="entry name" value="PBS LYASE HEAT-LIKE PROTEIN"/>
    <property type="match status" value="1"/>
</dbReference>
<dbReference type="SUPFAM" id="SSF48371">
    <property type="entry name" value="ARM repeat"/>
    <property type="match status" value="1"/>
</dbReference>
<name>A0A7G9L1J0_9SPHN</name>
<accession>A0A7G9L1J0</accession>
<dbReference type="PANTHER" id="PTHR12697:SF5">
    <property type="entry name" value="DEOXYHYPUSINE HYDROXYLASE"/>
    <property type="match status" value="1"/>
</dbReference>
<dbReference type="KEGG" id="ssau:H8M03_10835"/>
<evidence type="ECO:0000313" key="2">
    <source>
        <dbReference type="EMBL" id="QNM82489.1"/>
    </source>
</evidence>
<dbReference type="InterPro" id="IPR016024">
    <property type="entry name" value="ARM-type_fold"/>
</dbReference>
<feature type="transmembrane region" description="Helical" evidence="1">
    <location>
        <begin position="6"/>
        <end position="31"/>
    </location>
</feature>
<evidence type="ECO:0000256" key="1">
    <source>
        <dbReference type="SAM" id="Phobius"/>
    </source>
</evidence>
<keyword evidence="1" id="KW-0812">Transmembrane</keyword>
<dbReference type="Gene3D" id="1.25.10.10">
    <property type="entry name" value="Leucine-rich Repeat Variant"/>
    <property type="match status" value="2"/>
</dbReference>
<dbReference type="InterPro" id="IPR011989">
    <property type="entry name" value="ARM-like"/>
</dbReference>
<evidence type="ECO:0000313" key="3">
    <source>
        <dbReference type="Proteomes" id="UP000515861"/>
    </source>
</evidence>
<keyword evidence="1" id="KW-0472">Membrane</keyword>
<dbReference type="RefSeq" id="WP_187479444.1">
    <property type="nucleotide sequence ID" value="NZ_CP060697.1"/>
</dbReference>
<gene>
    <name evidence="2" type="ORF">H8M03_10835</name>
</gene>
<dbReference type="GO" id="GO:0016491">
    <property type="term" value="F:oxidoreductase activity"/>
    <property type="evidence" value="ECO:0007669"/>
    <property type="project" value="TreeGrafter"/>
</dbReference>
<proteinExistence type="predicted"/>
<keyword evidence="1" id="KW-1133">Transmembrane helix</keyword>
<dbReference type="Proteomes" id="UP000515861">
    <property type="component" value="Chromosome"/>
</dbReference>
<keyword evidence="3" id="KW-1185">Reference proteome</keyword>
<protein>
    <submittedName>
        <fullName evidence="2">HEAT repeat domain-containing protein</fullName>
    </submittedName>
</protein>
<organism evidence="2 3">
    <name type="scientific">Sphingomonas sabuli</name>
    <dbReference type="NCBI Taxonomy" id="2764186"/>
    <lineage>
        <taxon>Bacteria</taxon>
        <taxon>Pseudomonadati</taxon>
        <taxon>Pseudomonadota</taxon>
        <taxon>Alphaproteobacteria</taxon>
        <taxon>Sphingomonadales</taxon>
        <taxon>Sphingomonadaceae</taxon>
        <taxon>Sphingomonas</taxon>
    </lineage>
</organism>
<sequence length="342" mass="36536">MTSLETLWLVSLAMAGVSLGIMVLLLIARLITAGLTRRRLAERDRLVPLLLGDDAGGPAPDFNRKLLTTLAVELIELVRGAERDRLVAAATAMGVPERLRHQLDSGSPRVRLAAAEALAQFADDKSIARLRAALQDRNSSVRIAAALSLAATGQTPPASELVYKLGIGSTENSLLAASLFRDVAERRPEELKALLVDPAIPAGAKAAIIESLSASADYTLVPLIVSLVGEEDNPRHLTRYLRALGAFGHPAAEPAIRRALENPHWEVRGAAARAAGRIGLTGLAPNLRRRLGDSEWWVRFRSAEALTLFGPAGEAILRDVAASDSEPGRTAATKILAERNLH</sequence>
<dbReference type="InterPro" id="IPR004155">
    <property type="entry name" value="PBS_lyase_HEAT"/>
</dbReference>
<dbReference type="AlphaFoldDB" id="A0A7G9L1J0"/>
<dbReference type="Pfam" id="PF13646">
    <property type="entry name" value="HEAT_2"/>
    <property type="match status" value="2"/>
</dbReference>
<dbReference type="SMART" id="SM00567">
    <property type="entry name" value="EZ_HEAT"/>
    <property type="match status" value="4"/>
</dbReference>